<evidence type="ECO:0000313" key="10">
    <source>
        <dbReference type="Proteomes" id="UP000000657"/>
    </source>
</evidence>
<dbReference type="InterPro" id="IPR036136">
    <property type="entry name" value="Nit/Sulf_reduc_fer-like_dom_sf"/>
</dbReference>
<dbReference type="Gene3D" id="3.30.413.10">
    <property type="entry name" value="Sulfite Reductase Hemoprotein, domain 1"/>
    <property type="match status" value="1"/>
</dbReference>
<dbReference type="InterPro" id="IPR051329">
    <property type="entry name" value="NIR_SIR_4Fe-4S"/>
</dbReference>
<dbReference type="STRING" id="326424.FRAAL2331"/>
<evidence type="ECO:0000256" key="5">
    <source>
        <dbReference type="ARBA" id="ARBA00023004"/>
    </source>
</evidence>
<feature type="region of interest" description="Disordered" evidence="7">
    <location>
        <begin position="434"/>
        <end position="459"/>
    </location>
</feature>
<dbReference type="Pfam" id="PF03460">
    <property type="entry name" value="NIR_SIR_ferr"/>
    <property type="match status" value="2"/>
</dbReference>
<dbReference type="GO" id="GO:0051539">
    <property type="term" value="F:4 iron, 4 sulfur cluster binding"/>
    <property type="evidence" value="ECO:0007669"/>
    <property type="project" value="UniProtKB-KW"/>
</dbReference>
<reference evidence="9 10" key="1">
    <citation type="journal article" date="2007" name="Genome Res.">
        <title>Genome characteristics of facultatively symbiotic Frankia sp. strains reflect host range and host plant biogeography.</title>
        <authorList>
            <person name="Normand P."/>
            <person name="Lapierre P."/>
            <person name="Tisa L.S."/>
            <person name="Gogarten J.P."/>
            <person name="Alloisio N."/>
            <person name="Bagnarol E."/>
            <person name="Bassi C.A."/>
            <person name="Berry A.M."/>
            <person name="Bickhart D.M."/>
            <person name="Choisne N."/>
            <person name="Couloux A."/>
            <person name="Cournoyer B."/>
            <person name="Cruveiller S."/>
            <person name="Daubin V."/>
            <person name="Demange N."/>
            <person name="Francino M.P."/>
            <person name="Goltsman E."/>
            <person name="Huang Y."/>
            <person name="Kopp O.R."/>
            <person name="Labarre L."/>
            <person name="Lapidus A."/>
            <person name="Lavire C."/>
            <person name="Marechal J."/>
            <person name="Martinez M."/>
            <person name="Mastronunzio J.E."/>
            <person name="Mullin B.C."/>
            <person name="Niemann J."/>
            <person name="Pujic P."/>
            <person name="Rawnsley T."/>
            <person name="Rouy Z."/>
            <person name="Schenowitz C."/>
            <person name="Sellstedt A."/>
            <person name="Tavares F."/>
            <person name="Tomkins J.P."/>
            <person name="Vallenet D."/>
            <person name="Valverde C."/>
            <person name="Wall L.G."/>
            <person name="Wang Y."/>
            <person name="Medigue C."/>
            <person name="Benson D.R."/>
        </authorList>
    </citation>
    <scope>NUCLEOTIDE SEQUENCE [LARGE SCALE GENOMIC DNA]</scope>
    <source>
        <strain evidence="10">DSM 45986 / CECT 9034 / ACN14a</strain>
    </source>
</reference>
<sequence length="548" mass="55397">MDSDGVLDAEVTVLPFPGFLAVCRSWVPHDGRTAAGYVKRCADTVTTDDQPTGAEWGTYAPPVSTSPRERVRDACPGVLRTHPAADGALARLRIPGGALDGAAARMLAACARDVADGHLELTSRGNVQLRGLADGAAAVLAARARSVGLLPSATHERIRNIVGSPLSGRAGRGVRDIAPLVDALDRGLCADPTLAELPGRMLFAVDDGSGDLAGLPADFTLRAEPAGQTLLLVAGEAAALRLAQSAAIPALLAAARAFLDLRAAGGAATAAWRVAELPAGRDRLLAAAAAAAAAVDASVDADADAQVPPAAAPGEAAGSLADDGGPPGARPGRHRQRDGRWALTALVPLGRLHADQLDLLATIADADGDGRVVVTPWRSVVLRDLDAAAVAPVLARLAAAGLVVDADSDWVGVTSCAGRPGCAKAFADVRRDAGRSAGAGGAPGRAGPPGGGSRHRRDRLPVHWSGCARRCGQPAGEVVEVVADATGYRVRRGAGSGALMPWSSGGALPAEVAGEVSAVGWDALIDAVAAQRSVARAGRDGREAGTWR</sequence>
<dbReference type="InterPro" id="IPR045854">
    <property type="entry name" value="NO2/SO3_Rdtase_4Fe4S_sf"/>
</dbReference>
<dbReference type="PANTHER" id="PTHR32439">
    <property type="entry name" value="FERREDOXIN--NITRITE REDUCTASE, CHLOROPLASTIC"/>
    <property type="match status" value="1"/>
</dbReference>
<feature type="compositionally biased region" description="Gly residues" evidence="7">
    <location>
        <begin position="437"/>
        <end position="452"/>
    </location>
</feature>
<evidence type="ECO:0000256" key="7">
    <source>
        <dbReference type="SAM" id="MobiDB-lite"/>
    </source>
</evidence>
<keyword evidence="4 9" id="KW-0560">Oxidoreductase</keyword>
<evidence type="ECO:0000256" key="6">
    <source>
        <dbReference type="ARBA" id="ARBA00023014"/>
    </source>
</evidence>
<evidence type="ECO:0000256" key="1">
    <source>
        <dbReference type="ARBA" id="ARBA00022485"/>
    </source>
</evidence>
<dbReference type="SUPFAM" id="SSF55124">
    <property type="entry name" value="Nitrite/Sulfite reductase N-terminal domain-like"/>
    <property type="match status" value="2"/>
</dbReference>
<keyword evidence="3" id="KW-0479">Metal-binding</keyword>
<dbReference type="HOGENOM" id="CLU_015667_0_1_11"/>
<dbReference type="GO" id="GO:0048307">
    <property type="term" value="F:ferredoxin-nitrite reductase activity"/>
    <property type="evidence" value="ECO:0007669"/>
    <property type="project" value="UniProtKB-EC"/>
</dbReference>
<feature type="domain" description="Nitrite/Sulfite reductase ferredoxin-like" evidence="8">
    <location>
        <begin position="86"/>
        <end position="144"/>
    </location>
</feature>
<feature type="compositionally biased region" description="Low complexity" evidence="7">
    <location>
        <begin position="305"/>
        <end position="324"/>
    </location>
</feature>
<dbReference type="EC" id="1.7.7.1" evidence="9"/>
<dbReference type="Gene3D" id="3.90.480.10">
    <property type="entry name" value="Sulfite Reductase Hemoprotein,Domain 2"/>
    <property type="match status" value="1"/>
</dbReference>
<dbReference type="KEGG" id="fal:FRAAL2331"/>
<accession>Q0RNA9</accession>
<evidence type="ECO:0000313" key="9">
    <source>
        <dbReference type="EMBL" id="CAJ60980.1"/>
    </source>
</evidence>
<dbReference type="InterPro" id="IPR005117">
    <property type="entry name" value="NiRdtase/SiRdtase_haem-b_fer"/>
</dbReference>
<keyword evidence="6" id="KW-0411">Iron-sulfur</keyword>
<evidence type="ECO:0000256" key="4">
    <source>
        <dbReference type="ARBA" id="ARBA00023002"/>
    </source>
</evidence>
<dbReference type="Proteomes" id="UP000000657">
    <property type="component" value="Chromosome"/>
</dbReference>
<evidence type="ECO:0000256" key="3">
    <source>
        <dbReference type="ARBA" id="ARBA00022723"/>
    </source>
</evidence>
<dbReference type="PANTHER" id="PTHR32439:SF9">
    <property type="entry name" value="BLR3264 PROTEIN"/>
    <property type="match status" value="1"/>
</dbReference>
<keyword evidence="1" id="KW-0004">4Fe-4S</keyword>
<evidence type="ECO:0000256" key="2">
    <source>
        <dbReference type="ARBA" id="ARBA00022617"/>
    </source>
</evidence>
<protein>
    <submittedName>
        <fullName evidence="9">Cobalamin biosynthesis protein CobG</fullName>
        <ecNumber evidence="9">1.7.7.1</ecNumber>
    </submittedName>
</protein>
<dbReference type="AlphaFoldDB" id="Q0RNA9"/>
<keyword evidence="5" id="KW-0408">Iron</keyword>
<dbReference type="GO" id="GO:0046872">
    <property type="term" value="F:metal ion binding"/>
    <property type="evidence" value="ECO:0007669"/>
    <property type="project" value="UniProtKB-KW"/>
</dbReference>
<name>Q0RNA9_FRAAA</name>
<keyword evidence="2" id="KW-0349">Heme</keyword>
<evidence type="ECO:0000259" key="8">
    <source>
        <dbReference type="Pfam" id="PF03460"/>
    </source>
</evidence>
<keyword evidence="10" id="KW-1185">Reference proteome</keyword>
<gene>
    <name evidence="9" type="primary">cobG</name>
    <name evidence="9" type="ordered locus">FRAAL2331</name>
</gene>
<feature type="domain" description="Nitrite/Sulfite reductase ferredoxin-like" evidence="8">
    <location>
        <begin position="334"/>
        <end position="400"/>
    </location>
</feature>
<feature type="region of interest" description="Disordered" evidence="7">
    <location>
        <begin position="305"/>
        <end position="337"/>
    </location>
</feature>
<organism evidence="9 10">
    <name type="scientific">Frankia alni (strain DSM 45986 / CECT 9034 / ACN14a)</name>
    <dbReference type="NCBI Taxonomy" id="326424"/>
    <lineage>
        <taxon>Bacteria</taxon>
        <taxon>Bacillati</taxon>
        <taxon>Actinomycetota</taxon>
        <taxon>Actinomycetes</taxon>
        <taxon>Frankiales</taxon>
        <taxon>Frankiaceae</taxon>
        <taxon>Frankia</taxon>
    </lineage>
</organism>
<dbReference type="EMBL" id="CT573213">
    <property type="protein sequence ID" value="CAJ60980.1"/>
    <property type="molecule type" value="Genomic_DNA"/>
</dbReference>
<dbReference type="eggNOG" id="COG0155">
    <property type="taxonomic scope" value="Bacteria"/>
</dbReference>
<proteinExistence type="predicted"/>